<dbReference type="PRINTS" id="PR00038">
    <property type="entry name" value="HTHLUXR"/>
</dbReference>
<feature type="modified residue" description="4-aspartylphosphate" evidence="5">
    <location>
        <position position="58"/>
    </location>
</feature>
<dbReference type="GO" id="GO:0000160">
    <property type="term" value="P:phosphorelay signal transduction system"/>
    <property type="evidence" value="ECO:0007669"/>
    <property type="project" value="InterPro"/>
</dbReference>
<dbReference type="CDD" id="cd06170">
    <property type="entry name" value="LuxR_C_like"/>
    <property type="match status" value="1"/>
</dbReference>
<evidence type="ECO:0000256" key="3">
    <source>
        <dbReference type="ARBA" id="ARBA00023125"/>
    </source>
</evidence>
<keyword evidence="1 5" id="KW-0597">Phosphoprotein</keyword>
<dbReference type="PANTHER" id="PTHR43214:SF24">
    <property type="entry name" value="TRANSCRIPTIONAL REGULATORY PROTEIN NARL-RELATED"/>
    <property type="match status" value="1"/>
</dbReference>
<evidence type="ECO:0000259" key="8">
    <source>
        <dbReference type="PROSITE" id="PS50110"/>
    </source>
</evidence>
<evidence type="ECO:0000313" key="9">
    <source>
        <dbReference type="EMBL" id="MBD8080314.1"/>
    </source>
</evidence>
<dbReference type="SMART" id="SM00448">
    <property type="entry name" value="REC"/>
    <property type="match status" value="1"/>
</dbReference>
<protein>
    <submittedName>
        <fullName evidence="9">Response regulator transcription factor</fullName>
    </submittedName>
</protein>
<gene>
    <name evidence="9" type="ORF">IF651_14755</name>
</gene>
<sequence length="232" mass="24224">MTRPRIRVLLADDHAAIRAGLRLLLDAADDVDVVGEAADGTAAIRNARALRPDVVLMDLRMPGVDGIEATRTLTAEGVADVLVLTTFDLDEYVDSALRAGAAGFLLKTAEPAALLDAVRRVADGDGVLAPEVTRRVLATFARGPVPDDVPRHPASGRERAGVGPDDPRLVDLTPREVDVLAALGRGLSNQGVAAELVISEATAKTHVSRVLAKLGVASRMQAAIVARDAGLT</sequence>
<name>A0A927PGA4_9MICO</name>
<dbReference type="Pfam" id="PF00072">
    <property type="entry name" value="Response_reg"/>
    <property type="match status" value="1"/>
</dbReference>
<evidence type="ECO:0000256" key="2">
    <source>
        <dbReference type="ARBA" id="ARBA00023015"/>
    </source>
</evidence>
<dbReference type="SUPFAM" id="SSF46894">
    <property type="entry name" value="C-terminal effector domain of the bipartite response regulators"/>
    <property type="match status" value="1"/>
</dbReference>
<dbReference type="RefSeq" id="WP_191829899.1">
    <property type="nucleotide sequence ID" value="NZ_JACYHB010000014.1"/>
</dbReference>
<dbReference type="PROSITE" id="PS50043">
    <property type="entry name" value="HTH_LUXR_2"/>
    <property type="match status" value="1"/>
</dbReference>
<dbReference type="Pfam" id="PF00196">
    <property type="entry name" value="GerE"/>
    <property type="match status" value="1"/>
</dbReference>
<dbReference type="CDD" id="cd17535">
    <property type="entry name" value="REC_NarL-like"/>
    <property type="match status" value="1"/>
</dbReference>
<keyword evidence="3" id="KW-0238">DNA-binding</keyword>
<dbReference type="InterPro" id="IPR039420">
    <property type="entry name" value="WalR-like"/>
</dbReference>
<dbReference type="SUPFAM" id="SSF52172">
    <property type="entry name" value="CheY-like"/>
    <property type="match status" value="1"/>
</dbReference>
<accession>A0A927PGA4</accession>
<dbReference type="InterPro" id="IPR001789">
    <property type="entry name" value="Sig_transdc_resp-reg_receiver"/>
</dbReference>
<evidence type="ECO:0000256" key="4">
    <source>
        <dbReference type="ARBA" id="ARBA00023163"/>
    </source>
</evidence>
<feature type="domain" description="HTH luxR-type" evidence="7">
    <location>
        <begin position="165"/>
        <end position="230"/>
    </location>
</feature>
<keyword evidence="2" id="KW-0805">Transcription regulation</keyword>
<proteinExistence type="predicted"/>
<keyword evidence="10" id="KW-1185">Reference proteome</keyword>
<evidence type="ECO:0000313" key="10">
    <source>
        <dbReference type="Proteomes" id="UP000610846"/>
    </source>
</evidence>
<dbReference type="InterPro" id="IPR000792">
    <property type="entry name" value="Tscrpt_reg_LuxR_C"/>
</dbReference>
<dbReference type="PANTHER" id="PTHR43214">
    <property type="entry name" value="TWO-COMPONENT RESPONSE REGULATOR"/>
    <property type="match status" value="1"/>
</dbReference>
<dbReference type="GO" id="GO:0006355">
    <property type="term" value="P:regulation of DNA-templated transcription"/>
    <property type="evidence" value="ECO:0007669"/>
    <property type="project" value="InterPro"/>
</dbReference>
<organism evidence="9 10">
    <name type="scientific">Cellulosimicrobium arenosum</name>
    <dbReference type="NCBI Taxonomy" id="2708133"/>
    <lineage>
        <taxon>Bacteria</taxon>
        <taxon>Bacillati</taxon>
        <taxon>Actinomycetota</taxon>
        <taxon>Actinomycetes</taxon>
        <taxon>Micrococcales</taxon>
        <taxon>Promicromonosporaceae</taxon>
        <taxon>Cellulosimicrobium</taxon>
    </lineage>
</organism>
<reference evidence="9" key="2">
    <citation type="submission" date="2020-09" db="EMBL/GenBank/DDBJ databases">
        <authorList>
            <person name="Yu Y."/>
        </authorList>
    </citation>
    <scope>NUCLEOTIDE SEQUENCE</scope>
    <source>
        <strain evidence="9">KCTC 49039</strain>
    </source>
</reference>
<comment type="caution">
    <text evidence="9">The sequence shown here is derived from an EMBL/GenBank/DDBJ whole genome shotgun (WGS) entry which is preliminary data.</text>
</comment>
<dbReference type="GO" id="GO:0003677">
    <property type="term" value="F:DNA binding"/>
    <property type="evidence" value="ECO:0007669"/>
    <property type="project" value="UniProtKB-KW"/>
</dbReference>
<dbReference type="InterPro" id="IPR058245">
    <property type="entry name" value="NreC/VraR/RcsB-like_REC"/>
</dbReference>
<dbReference type="SMART" id="SM00421">
    <property type="entry name" value="HTH_LUXR"/>
    <property type="match status" value="1"/>
</dbReference>
<dbReference type="InterPro" id="IPR011006">
    <property type="entry name" value="CheY-like_superfamily"/>
</dbReference>
<feature type="region of interest" description="Disordered" evidence="6">
    <location>
        <begin position="144"/>
        <end position="168"/>
    </location>
</feature>
<evidence type="ECO:0000256" key="1">
    <source>
        <dbReference type="ARBA" id="ARBA00022553"/>
    </source>
</evidence>
<evidence type="ECO:0000259" key="7">
    <source>
        <dbReference type="PROSITE" id="PS50043"/>
    </source>
</evidence>
<evidence type="ECO:0000256" key="6">
    <source>
        <dbReference type="SAM" id="MobiDB-lite"/>
    </source>
</evidence>
<keyword evidence="4" id="KW-0804">Transcription</keyword>
<feature type="domain" description="Response regulatory" evidence="8">
    <location>
        <begin position="7"/>
        <end position="122"/>
    </location>
</feature>
<dbReference type="AlphaFoldDB" id="A0A927PGA4"/>
<evidence type="ECO:0000256" key="5">
    <source>
        <dbReference type="PROSITE-ProRule" id="PRU00169"/>
    </source>
</evidence>
<dbReference type="Proteomes" id="UP000610846">
    <property type="component" value="Unassembled WGS sequence"/>
</dbReference>
<reference evidence="9" key="1">
    <citation type="journal article" date="2018" name="Curr. Microbiol.">
        <title>Cellulosimicrobium arenosum sp. nov., Isolated from Marine Sediment Sand.</title>
        <authorList>
            <person name="Oh M."/>
            <person name="Kim J.H."/>
            <person name="Yoon J.H."/>
            <person name="Schumann P."/>
            <person name="Kim W."/>
        </authorList>
    </citation>
    <scope>NUCLEOTIDE SEQUENCE</scope>
    <source>
        <strain evidence="9">KCTC 49039</strain>
    </source>
</reference>
<feature type="compositionally biased region" description="Basic and acidic residues" evidence="6">
    <location>
        <begin position="148"/>
        <end position="168"/>
    </location>
</feature>
<dbReference type="InterPro" id="IPR016032">
    <property type="entry name" value="Sig_transdc_resp-reg_C-effctor"/>
</dbReference>
<dbReference type="Gene3D" id="3.40.50.2300">
    <property type="match status" value="1"/>
</dbReference>
<dbReference type="EMBL" id="JACYHB010000014">
    <property type="protein sequence ID" value="MBD8080314.1"/>
    <property type="molecule type" value="Genomic_DNA"/>
</dbReference>
<dbReference type="PROSITE" id="PS50110">
    <property type="entry name" value="RESPONSE_REGULATORY"/>
    <property type="match status" value="1"/>
</dbReference>